<gene>
    <name evidence="2" type="ORF">L210DRAFT_3648382</name>
</gene>
<name>A0AAD4BP23_BOLED</name>
<dbReference type="SUPFAM" id="SSF52833">
    <property type="entry name" value="Thioredoxin-like"/>
    <property type="match status" value="1"/>
</dbReference>
<evidence type="ECO:0000313" key="2">
    <source>
        <dbReference type="EMBL" id="KAF8435695.1"/>
    </source>
</evidence>
<dbReference type="InterPro" id="IPR013766">
    <property type="entry name" value="Thioredoxin_domain"/>
</dbReference>
<sequence length="61" mass="6599">MPVKEIQSMVDIDGLLDIAVGFEIRALPTFHAYKNGERIEAMVGADRAGLEAVIQNSVARA</sequence>
<organism evidence="2 3">
    <name type="scientific">Boletus edulis BED1</name>
    <dbReference type="NCBI Taxonomy" id="1328754"/>
    <lineage>
        <taxon>Eukaryota</taxon>
        <taxon>Fungi</taxon>
        <taxon>Dikarya</taxon>
        <taxon>Basidiomycota</taxon>
        <taxon>Agaricomycotina</taxon>
        <taxon>Agaricomycetes</taxon>
        <taxon>Agaricomycetidae</taxon>
        <taxon>Boletales</taxon>
        <taxon>Boletineae</taxon>
        <taxon>Boletaceae</taxon>
        <taxon>Boletoideae</taxon>
        <taxon>Boletus</taxon>
    </lineage>
</organism>
<proteinExistence type="predicted"/>
<evidence type="ECO:0000259" key="1">
    <source>
        <dbReference type="Pfam" id="PF00085"/>
    </source>
</evidence>
<dbReference type="CDD" id="cd02947">
    <property type="entry name" value="TRX_family"/>
    <property type="match status" value="1"/>
</dbReference>
<dbReference type="AlphaFoldDB" id="A0AAD4BP23"/>
<dbReference type="InterPro" id="IPR036249">
    <property type="entry name" value="Thioredoxin-like_sf"/>
</dbReference>
<protein>
    <recommendedName>
        <fullName evidence="1">Thioredoxin domain-containing protein</fullName>
    </recommendedName>
</protein>
<dbReference type="EMBL" id="WHUW01000024">
    <property type="protein sequence ID" value="KAF8435695.1"/>
    <property type="molecule type" value="Genomic_DNA"/>
</dbReference>
<dbReference type="Gene3D" id="3.40.30.10">
    <property type="entry name" value="Glutaredoxin"/>
    <property type="match status" value="1"/>
</dbReference>
<keyword evidence="3" id="KW-1185">Reference proteome</keyword>
<comment type="caution">
    <text evidence="2">The sequence shown here is derived from an EMBL/GenBank/DDBJ whole genome shotgun (WGS) entry which is preliminary data.</text>
</comment>
<reference evidence="2" key="2">
    <citation type="journal article" date="2020" name="Nat. Commun.">
        <title>Large-scale genome sequencing of mycorrhizal fungi provides insights into the early evolution of symbiotic traits.</title>
        <authorList>
            <person name="Miyauchi S."/>
            <person name="Kiss E."/>
            <person name="Kuo A."/>
            <person name="Drula E."/>
            <person name="Kohler A."/>
            <person name="Sanchez-Garcia M."/>
            <person name="Morin E."/>
            <person name="Andreopoulos B."/>
            <person name="Barry K.W."/>
            <person name="Bonito G."/>
            <person name="Buee M."/>
            <person name="Carver A."/>
            <person name="Chen C."/>
            <person name="Cichocki N."/>
            <person name="Clum A."/>
            <person name="Culley D."/>
            <person name="Crous P.W."/>
            <person name="Fauchery L."/>
            <person name="Girlanda M."/>
            <person name="Hayes R.D."/>
            <person name="Keri Z."/>
            <person name="LaButti K."/>
            <person name="Lipzen A."/>
            <person name="Lombard V."/>
            <person name="Magnuson J."/>
            <person name="Maillard F."/>
            <person name="Murat C."/>
            <person name="Nolan M."/>
            <person name="Ohm R.A."/>
            <person name="Pangilinan J."/>
            <person name="Pereira M.F."/>
            <person name="Perotto S."/>
            <person name="Peter M."/>
            <person name="Pfister S."/>
            <person name="Riley R."/>
            <person name="Sitrit Y."/>
            <person name="Stielow J.B."/>
            <person name="Szollosi G."/>
            <person name="Zifcakova L."/>
            <person name="Stursova M."/>
            <person name="Spatafora J.W."/>
            <person name="Tedersoo L."/>
            <person name="Vaario L.M."/>
            <person name="Yamada A."/>
            <person name="Yan M."/>
            <person name="Wang P."/>
            <person name="Xu J."/>
            <person name="Bruns T."/>
            <person name="Baldrian P."/>
            <person name="Vilgalys R."/>
            <person name="Dunand C."/>
            <person name="Henrissat B."/>
            <person name="Grigoriev I.V."/>
            <person name="Hibbett D."/>
            <person name="Nagy L.G."/>
            <person name="Martin F.M."/>
        </authorList>
    </citation>
    <scope>NUCLEOTIDE SEQUENCE</scope>
    <source>
        <strain evidence="2">BED1</strain>
    </source>
</reference>
<dbReference type="Proteomes" id="UP001194468">
    <property type="component" value="Unassembled WGS sequence"/>
</dbReference>
<dbReference type="Pfam" id="PF00085">
    <property type="entry name" value="Thioredoxin"/>
    <property type="match status" value="1"/>
</dbReference>
<accession>A0AAD4BP23</accession>
<evidence type="ECO:0000313" key="3">
    <source>
        <dbReference type="Proteomes" id="UP001194468"/>
    </source>
</evidence>
<feature type="domain" description="Thioredoxin" evidence="1">
    <location>
        <begin position="9"/>
        <end position="55"/>
    </location>
</feature>
<reference evidence="2" key="1">
    <citation type="submission" date="2019-10" db="EMBL/GenBank/DDBJ databases">
        <authorList>
            <consortium name="DOE Joint Genome Institute"/>
            <person name="Kuo A."/>
            <person name="Miyauchi S."/>
            <person name="Kiss E."/>
            <person name="Drula E."/>
            <person name="Kohler A."/>
            <person name="Sanchez-Garcia M."/>
            <person name="Andreopoulos B."/>
            <person name="Barry K.W."/>
            <person name="Bonito G."/>
            <person name="Buee M."/>
            <person name="Carver A."/>
            <person name="Chen C."/>
            <person name="Cichocki N."/>
            <person name="Clum A."/>
            <person name="Culley D."/>
            <person name="Crous P.W."/>
            <person name="Fauchery L."/>
            <person name="Girlanda M."/>
            <person name="Hayes R."/>
            <person name="Keri Z."/>
            <person name="LaButti K."/>
            <person name="Lipzen A."/>
            <person name="Lombard V."/>
            <person name="Magnuson J."/>
            <person name="Maillard F."/>
            <person name="Morin E."/>
            <person name="Murat C."/>
            <person name="Nolan M."/>
            <person name="Ohm R."/>
            <person name="Pangilinan J."/>
            <person name="Pereira M."/>
            <person name="Perotto S."/>
            <person name="Peter M."/>
            <person name="Riley R."/>
            <person name="Sitrit Y."/>
            <person name="Stielow B."/>
            <person name="Szollosi G."/>
            <person name="Zifcakova L."/>
            <person name="Stursova M."/>
            <person name="Spatafora J.W."/>
            <person name="Tedersoo L."/>
            <person name="Vaario L.-M."/>
            <person name="Yamada A."/>
            <person name="Yan M."/>
            <person name="Wang P."/>
            <person name="Xu J."/>
            <person name="Bruns T."/>
            <person name="Baldrian P."/>
            <person name="Vilgalys R."/>
            <person name="Henrissat B."/>
            <person name="Grigoriev I.V."/>
            <person name="Hibbett D."/>
            <person name="Nagy L.G."/>
            <person name="Martin F.M."/>
        </authorList>
    </citation>
    <scope>NUCLEOTIDE SEQUENCE</scope>
    <source>
        <strain evidence="2">BED1</strain>
    </source>
</reference>